<name>A0AAW1K3V0_POPJA</name>
<evidence type="ECO:0000313" key="2">
    <source>
        <dbReference type="EMBL" id="KAK9712557.1"/>
    </source>
</evidence>
<comment type="caution">
    <text evidence="2">The sequence shown here is derived from an EMBL/GenBank/DDBJ whole genome shotgun (WGS) entry which is preliminary data.</text>
</comment>
<feature type="compositionally biased region" description="Acidic residues" evidence="1">
    <location>
        <begin position="84"/>
        <end position="94"/>
    </location>
</feature>
<feature type="compositionally biased region" description="Acidic residues" evidence="1">
    <location>
        <begin position="62"/>
        <end position="73"/>
    </location>
</feature>
<reference evidence="2 3" key="1">
    <citation type="journal article" date="2024" name="BMC Genomics">
        <title>De novo assembly and annotation of Popillia japonica's genome with initial clues to its potential as an invasive pest.</title>
        <authorList>
            <person name="Cucini C."/>
            <person name="Boschi S."/>
            <person name="Funari R."/>
            <person name="Cardaioli E."/>
            <person name="Iannotti N."/>
            <person name="Marturano G."/>
            <person name="Paoli F."/>
            <person name="Bruttini M."/>
            <person name="Carapelli A."/>
            <person name="Frati F."/>
            <person name="Nardi F."/>
        </authorList>
    </citation>
    <scope>NUCLEOTIDE SEQUENCE [LARGE SCALE GENOMIC DNA]</scope>
    <source>
        <strain evidence="2">DMR45628</strain>
    </source>
</reference>
<evidence type="ECO:0000256" key="1">
    <source>
        <dbReference type="SAM" id="MobiDB-lite"/>
    </source>
</evidence>
<keyword evidence="3" id="KW-1185">Reference proteome</keyword>
<dbReference type="Proteomes" id="UP001458880">
    <property type="component" value="Unassembled WGS sequence"/>
</dbReference>
<feature type="region of interest" description="Disordered" evidence="1">
    <location>
        <begin position="18"/>
        <end position="48"/>
    </location>
</feature>
<organism evidence="2 3">
    <name type="scientific">Popillia japonica</name>
    <name type="common">Japanese beetle</name>
    <dbReference type="NCBI Taxonomy" id="7064"/>
    <lineage>
        <taxon>Eukaryota</taxon>
        <taxon>Metazoa</taxon>
        <taxon>Ecdysozoa</taxon>
        <taxon>Arthropoda</taxon>
        <taxon>Hexapoda</taxon>
        <taxon>Insecta</taxon>
        <taxon>Pterygota</taxon>
        <taxon>Neoptera</taxon>
        <taxon>Endopterygota</taxon>
        <taxon>Coleoptera</taxon>
        <taxon>Polyphaga</taxon>
        <taxon>Scarabaeiformia</taxon>
        <taxon>Scarabaeidae</taxon>
        <taxon>Rutelinae</taxon>
        <taxon>Popillia</taxon>
    </lineage>
</organism>
<proteinExistence type="predicted"/>
<gene>
    <name evidence="2" type="ORF">QE152_g24805</name>
</gene>
<evidence type="ECO:0000313" key="3">
    <source>
        <dbReference type="Proteomes" id="UP001458880"/>
    </source>
</evidence>
<feature type="compositionally biased region" description="Acidic residues" evidence="1">
    <location>
        <begin position="18"/>
        <end position="31"/>
    </location>
</feature>
<dbReference type="AlphaFoldDB" id="A0AAW1K3V0"/>
<accession>A0AAW1K3V0</accession>
<dbReference type="EMBL" id="JASPKY010000261">
    <property type="protein sequence ID" value="KAK9712557.1"/>
    <property type="molecule type" value="Genomic_DNA"/>
</dbReference>
<sequence length="131" mass="15348">MNYEKDVERLQTLYEEVAIDQEYDDDEEEKETDVLGTTSGESDTEQELEEVDLTLYEEVAIDQEYDDDEEEKETDVLGTTSGESDTEQELEEVEEVRRIDSIQDESMSIRRDGFTKWMKHCTSGNVRTRKQ</sequence>
<protein>
    <submittedName>
        <fullName evidence="2">Uncharacterized protein</fullName>
    </submittedName>
</protein>
<feature type="region of interest" description="Disordered" evidence="1">
    <location>
        <begin position="62"/>
        <end position="94"/>
    </location>
</feature>